<dbReference type="Pfam" id="PF00491">
    <property type="entry name" value="Arginase"/>
    <property type="match status" value="1"/>
</dbReference>
<dbReference type="RefSeq" id="WP_114983241.1">
    <property type="nucleotide sequence ID" value="NZ_CP027806.1"/>
</dbReference>
<proteinExistence type="inferred from homology"/>
<feature type="binding site" evidence="5">
    <location>
        <position position="164"/>
    </location>
    <ligand>
        <name>Mn(2+)</name>
        <dbReference type="ChEBI" id="CHEBI:29035"/>
        <label>1</label>
    </ligand>
</feature>
<evidence type="ECO:0000313" key="8">
    <source>
        <dbReference type="EMBL" id="AXI99915.1"/>
    </source>
</evidence>
<dbReference type="KEGG" id="cprv:CYPRO_0631"/>
<dbReference type="Gene3D" id="3.40.800.10">
    <property type="entry name" value="Ureohydrolase domain"/>
    <property type="match status" value="1"/>
</dbReference>
<protein>
    <submittedName>
        <fullName evidence="8">Formiminoglutamase</fullName>
        <ecNumber evidence="8">3.5.3.8</ecNumber>
    </submittedName>
</protein>
<keyword evidence="2 7" id="KW-0378">Hydrolase</keyword>
<dbReference type="PROSITE" id="PS51409">
    <property type="entry name" value="ARGINASE_2"/>
    <property type="match status" value="1"/>
</dbReference>
<keyword evidence="9" id="KW-1185">Reference proteome</keyword>
<dbReference type="PANTHER" id="PTHR11358:SF35">
    <property type="entry name" value="FORMIMIDOYLGLUTAMASE"/>
    <property type="match status" value="1"/>
</dbReference>
<dbReference type="GO" id="GO:0046872">
    <property type="term" value="F:metal ion binding"/>
    <property type="evidence" value="ECO:0007669"/>
    <property type="project" value="UniProtKB-KW"/>
</dbReference>
<reference evidence="8 9" key="1">
    <citation type="submission" date="2018-03" db="EMBL/GenBank/DDBJ databases">
        <title>Phenotypic and genomic properties of Cyclonatronum proteinivorum gen. nov., sp. nov., a haloalkaliphilic bacteroidete from soda lakes possessing Na+-translocating rhodopsin.</title>
        <authorList>
            <person name="Toshchakov S.V."/>
            <person name="Korzhenkov A."/>
            <person name="Samarov N.I."/>
            <person name="Kublanov I.V."/>
            <person name="Muntyan M.S."/>
            <person name="Sorokin D.Y."/>
        </authorList>
    </citation>
    <scope>NUCLEOTIDE SEQUENCE [LARGE SCALE GENOMIC DNA]</scope>
    <source>
        <strain evidence="8 9">Omega</strain>
    </source>
</reference>
<evidence type="ECO:0000256" key="4">
    <source>
        <dbReference type="ARBA" id="ARBA00023211"/>
    </source>
</evidence>
<accession>A0A345UHG4</accession>
<evidence type="ECO:0000256" key="6">
    <source>
        <dbReference type="PROSITE-ProRule" id="PRU00742"/>
    </source>
</evidence>
<dbReference type="OrthoDB" id="9788689at2"/>
<dbReference type="InterPro" id="IPR006035">
    <property type="entry name" value="Ureohydrolase"/>
</dbReference>
<keyword evidence="4 5" id="KW-0464">Manganese</keyword>
<feature type="binding site" evidence="5">
    <location>
        <position position="253"/>
    </location>
    <ligand>
        <name>Mn(2+)</name>
        <dbReference type="ChEBI" id="CHEBI:29035"/>
        <label>1</label>
    </ligand>
</feature>
<feature type="binding site" evidence="5">
    <location>
        <position position="139"/>
    </location>
    <ligand>
        <name>Mn(2+)</name>
        <dbReference type="ChEBI" id="CHEBI:29035"/>
        <label>1</label>
    </ligand>
</feature>
<dbReference type="InterPro" id="IPR020855">
    <property type="entry name" value="Ureohydrolase_Mn_BS"/>
</dbReference>
<dbReference type="PROSITE" id="PS01053">
    <property type="entry name" value="ARGINASE_1"/>
    <property type="match status" value="1"/>
</dbReference>
<feature type="binding site" evidence="5">
    <location>
        <position position="166"/>
    </location>
    <ligand>
        <name>Mn(2+)</name>
        <dbReference type="ChEBI" id="CHEBI:29035"/>
        <label>1</label>
    </ligand>
</feature>
<evidence type="ECO:0000256" key="3">
    <source>
        <dbReference type="ARBA" id="ARBA00022808"/>
    </source>
</evidence>
<dbReference type="EC" id="3.5.3.8" evidence="8"/>
<evidence type="ECO:0000313" key="9">
    <source>
        <dbReference type="Proteomes" id="UP000254808"/>
    </source>
</evidence>
<keyword evidence="1 5" id="KW-0479">Metal-binding</keyword>
<dbReference type="GO" id="GO:0050415">
    <property type="term" value="F:formimidoylglutamase activity"/>
    <property type="evidence" value="ECO:0007669"/>
    <property type="project" value="UniProtKB-EC"/>
</dbReference>
<feature type="binding site" evidence="5">
    <location>
        <position position="162"/>
    </location>
    <ligand>
        <name>Mn(2+)</name>
        <dbReference type="ChEBI" id="CHEBI:29035"/>
        <label>1</label>
    </ligand>
</feature>
<feature type="binding site" evidence="5">
    <location>
        <position position="251"/>
    </location>
    <ligand>
        <name>Mn(2+)</name>
        <dbReference type="ChEBI" id="CHEBI:29035"/>
        <label>1</label>
    </ligand>
</feature>
<sequence length="328" mass="35927">MLRPVSLTGLGIPETAPDDVRIGRLISLKEEEAHLTPPSLQKDAFRVCILGFESDEGVRRNGGRVGASRAPDTIRSAFYRMTPDPQDNDAFKTLMAKTIDFGNLPANALELSDAQQKLGIVAATLLRNNVIPVVIGGGHETSFGHFLGYAEAGIPVSIINWDAHADVRPLKNGLPHSGSPFYQALEHKSGMLRAYTVAGLKRQSTAKSHLDYLHQKMTEGRAKWFFKGELNKRMMGNLYDRQKGAIMVTMDMDALSQHIAPGVSAPNPDGIPLDLWLHAAYCAGKHPRVRSFDLTELNPAFDTDGHTARVAALTLWTFFKGLSERSTA</sequence>
<organism evidence="8 9">
    <name type="scientific">Cyclonatronum proteinivorum</name>
    <dbReference type="NCBI Taxonomy" id="1457365"/>
    <lineage>
        <taxon>Bacteria</taxon>
        <taxon>Pseudomonadati</taxon>
        <taxon>Balneolota</taxon>
        <taxon>Balneolia</taxon>
        <taxon>Balneolales</taxon>
        <taxon>Cyclonatronaceae</taxon>
        <taxon>Cyclonatronum</taxon>
    </lineage>
</organism>
<dbReference type="AlphaFoldDB" id="A0A345UHG4"/>
<dbReference type="CDD" id="cd09988">
    <property type="entry name" value="Formimidoylglutamase"/>
    <property type="match status" value="1"/>
</dbReference>
<dbReference type="GO" id="GO:0006547">
    <property type="term" value="P:L-histidine metabolic process"/>
    <property type="evidence" value="ECO:0007669"/>
    <property type="project" value="UniProtKB-KW"/>
</dbReference>
<evidence type="ECO:0000256" key="2">
    <source>
        <dbReference type="ARBA" id="ARBA00022801"/>
    </source>
</evidence>
<dbReference type="InterPro" id="IPR023696">
    <property type="entry name" value="Ureohydrolase_dom_sf"/>
</dbReference>
<evidence type="ECO:0000256" key="5">
    <source>
        <dbReference type="PIRSR" id="PIRSR036979-1"/>
    </source>
</evidence>
<dbReference type="PANTHER" id="PTHR11358">
    <property type="entry name" value="ARGINASE/AGMATINASE"/>
    <property type="match status" value="1"/>
</dbReference>
<evidence type="ECO:0000256" key="7">
    <source>
        <dbReference type="RuleBase" id="RU003684"/>
    </source>
</evidence>
<keyword evidence="3" id="KW-0369">Histidine metabolism</keyword>
<dbReference type="GO" id="GO:0008783">
    <property type="term" value="F:agmatinase activity"/>
    <property type="evidence" value="ECO:0007669"/>
    <property type="project" value="TreeGrafter"/>
</dbReference>
<dbReference type="GO" id="GO:0033389">
    <property type="term" value="P:putrescine biosynthetic process from arginine, via agmatine"/>
    <property type="evidence" value="ECO:0007669"/>
    <property type="project" value="TreeGrafter"/>
</dbReference>
<comment type="similarity">
    <text evidence="6 7">Belongs to the arginase family.</text>
</comment>
<dbReference type="Proteomes" id="UP000254808">
    <property type="component" value="Chromosome"/>
</dbReference>
<gene>
    <name evidence="8" type="ORF">CYPRO_0631</name>
</gene>
<evidence type="ECO:0000256" key="1">
    <source>
        <dbReference type="ARBA" id="ARBA00022723"/>
    </source>
</evidence>
<name>A0A345UHG4_9BACT</name>
<dbReference type="PIRSF" id="PIRSF036979">
    <property type="entry name" value="Arginase"/>
    <property type="match status" value="1"/>
</dbReference>
<dbReference type="SUPFAM" id="SSF52768">
    <property type="entry name" value="Arginase/deacetylase"/>
    <property type="match status" value="1"/>
</dbReference>
<comment type="cofactor">
    <cofactor evidence="5">
        <name>Mn(2+)</name>
        <dbReference type="ChEBI" id="CHEBI:29035"/>
    </cofactor>
    <text evidence="5">Binds 2 manganese ions per subunit.</text>
</comment>
<dbReference type="EMBL" id="CP027806">
    <property type="protein sequence ID" value="AXI99915.1"/>
    <property type="molecule type" value="Genomic_DNA"/>
</dbReference>